<organism evidence="1 2">
    <name type="scientific">Candidatus Rhodobacter oscarellae</name>
    <dbReference type="NCBI Taxonomy" id="1675527"/>
    <lineage>
        <taxon>Bacteria</taxon>
        <taxon>Pseudomonadati</taxon>
        <taxon>Pseudomonadota</taxon>
        <taxon>Alphaproteobacteria</taxon>
        <taxon>Rhodobacterales</taxon>
        <taxon>Rhodobacter group</taxon>
        <taxon>Rhodobacter</taxon>
    </lineage>
</organism>
<keyword evidence="1" id="KW-0808">Transferase</keyword>
<dbReference type="InterPro" id="IPR008884">
    <property type="entry name" value="TylF_MeTrfase"/>
</dbReference>
<dbReference type="Gene3D" id="3.40.50.150">
    <property type="entry name" value="Vaccinia Virus protein VP39"/>
    <property type="match status" value="1"/>
</dbReference>
<keyword evidence="2" id="KW-1185">Reference proteome</keyword>
<sequence>MYLDLLKRCLLNEMYLDDELRLLYLRACLSGEETFDFATYHDIRAALPEQFEKLRAARSIGQFMDRNIRNSGFSHTMIGRARLNGLHVCLDKIIGDGIPGDLMECGVWRGGACIFMAGYLRDHGIGGRKVILADSFEGLPVSQKEPDKGLQLDKSAYPELAVSLDEVKANFAAYGLLEAHIHFLKIP</sequence>
<comment type="caution">
    <text evidence="1">The sequence shown here is derived from an EMBL/GenBank/DDBJ whole genome shotgun (WGS) entry which is preliminary data.</text>
</comment>
<dbReference type="AlphaFoldDB" id="A0A0J9E740"/>
<dbReference type="PATRIC" id="fig|1675527.3.peg.3731"/>
<keyword evidence="1" id="KW-0489">Methyltransferase</keyword>
<dbReference type="Pfam" id="PF05711">
    <property type="entry name" value="TylF"/>
    <property type="match status" value="1"/>
</dbReference>
<evidence type="ECO:0000313" key="1">
    <source>
        <dbReference type="EMBL" id="KMW58585.1"/>
    </source>
</evidence>
<dbReference type="GO" id="GO:0032259">
    <property type="term" value="P:methylation"/>
    <property type="evidence" value="ECO:0007669"/>
    <property type="project" value="UniProtKB-KW"/>
</dbReference>
<name>A0A0J9E740_9RHOB</name>
<gene>
    <name evidence="1" type="ORF">AIOL_003563</name>
</gene>
<dbReference type="GO" id="GO:0008168">
    <property type="term" value="F:methyltransferase activity"/>
    <property type="evidence" value="ECO:0007669"/>
    <property type="project" value="UniProtKB-KW"/>
</dbReference>
<protein>
    <submittedName>
        <fullName evidence="1">Macrocin-O-methyltransferase</fullName>
    </submittedName>
</protein>
<dbReference type="RefSeq" id="WP_049644179.1">
    <property type="nucleotide sequence ID" value="NZ_LFTY01000002.1"/>
</dbReference>
<dbReference type="Proteomes" id="UP000037178">
    <property type="component" value="Unassembled WGS sequence"/>
</dbReference>
<dbReference type="PANTHER" id="PTHR40036:SF1">
    <property type="entry name" value="MACROCIN O-METHYLTRANSFERASE"/>
    <property type="match status" value="1"/>
</dbReference>
<proteinExistence type="predicted"/>
<reference evidence="1 2" key="1">
    <citation type="submission" date="2015-06" db="EMBL/GenBank/DDBJ databases">
        <title>Draft genome sequence of an Alphaproteobacteria species associated to the Mediterranean sponge Oscarella lobularis.</title>
        <authorList>
            <person name="Jourda C."/>
            <person name="Santini S."/>
            <person name="Claverie J.-M."/>
        </authorList>
    </citation>
    <scope>NUCLEOTIDE SEQUENCE [LARGE SCALE GENOMIC DNA]</scope>
    <source>
        <strain evidence="1">IGS</strain>
    </source>
</reference>
<dbReference type="OrthoDB" id="7690777at2"/>
<dbReference type="EMBL" id="LFTY01000002">
    <property type="protein sequence ID" value="KMW58585.1"/>
    <property type="molecule type" value="Genomic_DNA"/>
</dbReference>
<accession>A0A0J9E740</accession>
<dbReference type="InterPro" id="IPR029063">
    <property type="entry name" value="SAM-dependent_MTases_sf"/>
</dbReference>
<evidence type="ECO:0000313" key="2">
    <source>
        <dbReference type="Proteomes" id="UP000037178"/>
    </source>
</evidence>
<dbReference type="STRING" id="1675527.AIOL_003563"/>
<dbReference type="PANTHER" id="PTHR40036">
    <property type="entry name" value="MACROCIN O-METHYLTRANSFERASE"/>
    <property type="match status" value="1"/>
</dbReference>